<protein>
    <submittedName>
        <fullName evidence="4">D-alanyl-D-alanine carboxypeptidase family protein</fullName>
    </submittedName>
</protein>
<dbReference type="AlphaFoldDB" id="A0A3N4GDK0"/>
<keyword evidence="4" id="KW-0645">Protease</keyword>
<dbReference type="GO" id="GO:0004180">
    <property type="term" value="F:carboxypeptidase activity"/>
    <property type="evidence" value="ECO:0007669"/>
    <property type="project" value="UniProtKB-KW"/>
</dbReference>
<sequence>MKFTRFHKIYLIVVLLFILTIGIYDVRYKMTNQQDAGSSESSGSQVVSSSSQSAVVSSSESAEESSDDASASSSASEVEEMLALAETITTPVAVNATTDQAAADMATYSADYADDIQTYTVAEIADSVATTLGLTQEEALNQLLADLPTDVDLTATQYQMVNKLNPLLTEPTMTFAYAGSGKPYNAEIEPAYTALIDAAAQAGYTLAVISAHRTIAYQAQNIQNGYNSYLGQGYSEAEALELTNSYYAPAEASEHSTGLAFDLLGTEWTSVGGSLDDGYASQPSAQWLADNAQDYGFILRYPEGKDQITGYLFEPWHYRYVGVEAAQYIHQYDLTLEEFYALVNFSDALSQ</sequence>
<keyword evidence="2" id="KW-1133">Transmembrane helix</keyword>
<proteinExistence type="predicted"/>
<comment type="caution">
    <text evidence="4">The sequence shown here is derived from an EMBL/GenBank/DDBJ whole genome shotgun (WGS) entry which is preliminary data.</text>
</comment>
<dbReference type="Gene3D" id="3.30.1380.10">
    <property type="match status" value="1"/>
</dbReference>
<keyword evidence="5" id="KW-1185">Reference proteome</keyword>
<accession>A0A3N4GDK0</accession>
<evidence type="ECO:0000256" key="2">
    <source>
        <dbReference type="SAM" id="Phobius"/>
    </source>
</evidence>
<dbReference type="InterPro" id="IPR009045">
    <property type="entry name" value="Zn_M74/Hedgehog-like"/>
</dbReference>
<dbReference type="InterPro" id="IPR003709">
    <property type="entry name" value="VanY-like_core_dom"/>
</dbReference>
<dbReference type="CDD" id="cd14852">
    <property type="entry name" value="LD-carboxypeptidase"/>
    <property type="match status" value="1"/>
</dbReference>
<reference evidence="4 5" key="1">
    <citation type="submission" date="2018-11" db="EMBL/GenBank/DDBJ databases">
        <title>Aerococcus sp. SJQ22, whole genome shotgun sequence.</title>
        <authorList>
            <person name="Sun L."/>
            <person name="Gao X."/>
            <person name="Chen W."/>
            <person name="Huang K."/>
        </authorList>
    </citation>
    <scope>NUCLEOTIDE SEQUENCE [LARGE SCALE GENOMIC DNA]</scope>
    <source>
        <strain evidence="4 5">SJQ22</strain>
    </source>
</reference>
<keyword evidence="4" id="KW-0378">Hydrolase</keyword>
<evidence type="ECO:0000256" key="1">
    <source>
        <dbReference type="SAM" id="MobiDB-lite"/>
    </source>
</evidence>
<feature type="compositionally biased region" description="Low complexity" evidence="1">
    <location>
        <begin position="36"/>
        <end position="60"/>
    </location>
</feature>
<dbReference type="GO" id="GO:0006508">
    <property type="term" value="P:proteolysis"/>
    <property type="evidence" value="ECO:0007669"/>
    <property type="project" value="InterPro"/>
</dbReference>
<gene>
    <name evidence="4" type="ORF">EF384_07080</name>
</gene>
<feature type="domain" description="D-alanyl-D-alanine carboxypeptidase-like core" evidence="3">
    <location>
        <begin position="185"/>
        <end position="322"/>
    </location>
</feature>
<evidence type="ECO:0000313" key="5">
    <source>
        <dbReference type="Proteomes" id="UP000273977"/>
    </source>
</evidence>
<dbReference type="Proteomes" id="UP000273977">
    <property type="component" value="Unassembled WGS sequence"/>
</dbReference>
<keyword evidence="2" id="KW-0812">Transmembrane</keyword>
<feature type="transmembrane region" description="Helical" evidence="2">
    <location>
        <begin position="6"/>
        <end position="24"/>
    </location>
</feature>
<feature type="region of interest" description="Disordered" evidence="1">
    <location>
        <begin position="34"/>
        <end position="76"/>
    </location>
</feature>
<dbReference type="EMBL" id="RKMG01000023">
    <property type="protein sequence ID" value="RPA58676.1"/>
    <property type="molecule type" value="Genomic_DNA"/>
</dbReference>
<name>A0A3N4GDK0_9LACT</name>
<dbReference type="PANTHER" id="PTHR34385">
    <property type="entry name" value="D-ALANYL-D-ALANINE CARBOXYPEPTIDASE"/>
    <property type="match status" value="1"/>
</dbReference>
<dbReference type="PANTHER" id="PTHR34385:SF1">
    <property type="entry name" value="PEPTIDOGLYCAN L-ALANYL-D-GLUTAMATE ENDOPEPTIDASE CWLK"/>
    <property type="match status" value="1"/>
</dbReference>
<dbReference type="InterPro" id="IPR058193">
    <property type="entry name" value="VanY/YodJ_core_dom"/>
</dbReference>
<organism evidence="4 5">
    <name type="scientific">Aerococcus agrisoli</name>
    <dbReference type="NCBI Taxonomy" id="2487350"/>
    <lineage>
        <taxon>Bacteria</taxon>
        <taxon>Bacillati</taxon>
        <taxon>Bacillota</taxon>
        <taxon>Bacilli</taxon>
        <taxon>Lactobacillales</taxon>
        <taxon>Aerococcaceae</taxon>
        <taxon>Aerococcus</taxon>
    </lineage>
</organism>
<evidence type="ECO:0000313" key="4">
    <source>
        <dbReference type="EMBL" id="RPA58676.1"/>
    </source>
</evidence>
<evidence type="ECO:0000259" key="3">
    <source>
        <dbReference type="Pfam" id="PF02557"/>
    </source>
</evidence>
<keyword evidence="4" id="KW-0121">Carboxypeptidase</keyword>
<keyword evidence="2" id="KW-0472">Membrane</keyword>
<dbReference type="InterPro" id="IPR052179">
    <property type="entry name" value="DD-CPase-like"/>
</dbReference>
<dbReference type="Pfam" id="PF02557">
    <property type="entry name" value="VanY"/>
    <property type="match status" value="1"/>
</dbReference>
<dbReference type="SUPFAM" id="SSF55166">
    <property type="entry name" value="Hedgehog/DD-peptidase"/>
    <property type="match status" value="1"/>
</dbReference>